<dbReference type="InterPro" id="IPR006450">
    <property type="entry name" value="Phage_HK97_gp6-like"/>
</dbReference>
<dbReference type="InterPro" id="IPR021146">
    <property type="entry name" value="Phage_gp6-like_head-tail"/>
</dbReference>
<gene>
    <name evidence="1" type="ORF">DPV98_10845</name>
</gene>
<sequence length="101" mass="11662">MPIIKLEEIKNHLNIDHDLDDELLKAYSLAAIEAAQNYIGKQFGEANTESTVIFTDGVRIGCLMFIAHLYANRESVTDVQQYEVPMSVTYLWKPYREPCFY</sequence>
<dbReference type="RefSeq" id="WP_111313751.1">
    <property type="nucleotide sequence ID" value="NZ_QEQD01000019.1"/>
</dbReference>
<evidence type="ECO:0000313" key="1">
    <source>
        <dbReference type="EMBL" id="RDE99490.1"/>
    </source>
</evidence>
<name>A0A369Z7B2_HAEPH</name>
<accession>A0A369Z7B2</accession>
<evidence type="ECO:0000313" key="2">
    <source>
        <dbReference type="Proteomes" id="UP000253999"/>
    </source>
</evidence>
<dbReference type="Gene3D" id="1.10.3230.30">
    <property type="entry name" value="Phage gp6-like head-tail connector protein"/>
    <property type="match status" value="1"/>
</dbReference>
<protein>
    <submittedName>
        <fullName evidence="1">Phage gp6-like head-tail connector protein</fullName>
    </submittedName>
</protein>
<dbReference type="EMBL" id="QEQD01000019">
    <property type="protein sequence ID" value="RDE99490.1"/>
    <property type="molecule type" value="Genomic_DNA"/>
</dbReference>
<dbReference type="AlphaFoldDB" id="A0A369Z7B2"/>
<comment type="caution">
    <text evidence="1">The sequence shown here is derived from an EMBL/GenBank/DDBJ whole genome shotgun (WGS) entry which is preliminary data.</text>
</comment>
<reference evidence="1 2" key="1">
    <citation type="submission" date="2018-05" db="EMBL/GenBank/DDBJ databases">
        <title>Draft Genome Sequences for a Diverse set of 7 Haemophilus Species.</title>
        <authorList>
            <person name="Nichols M."/>
            <person name="Topaz N."/>
            <person name="Wang X."/>
            <person name="Wang X."/>
            <person name="Boxrud D."/>
        </authorList>
    </citation>
    <scope>NUCLEOTIDE SEQUENCE [LARGE SCALE GENOMIC DNA]</scope>
    <source>
        <strain evidence="1 2">C2010039593</strain>
    </source>
</reference>
<dbReference type="Proteomes" id="UP000253999">
    <property type="component" value="Unassembled WGS sequence"/>
</dbReference>
<dbReference type="NCBIfam" id="TIGR01560">
    <property type="entry name" value="put_DNA_pack"/>
    <property type="match status" value="1"/>
</dbReference>
<proteinExistence type="predicted"/>
<dbReference type="CDD" id="cd08054">
    <property type="entry name" value="gp6"/>
    <property type="match status" value="1"/>
</dbReference>
<dbReference type="Pfam" id="PF05135">
    <property type="entry name" value="Phage_connect_1"/>
    <property type="match status" value="1"/>
</dbReference>
<organism evidence="1 2">
    <name type="scientific">Haemophilus parahaemolyticus</name>
    <dbReference type="NCBI Taxonomy" id="735"/>
    <lineage>
        <taxon>Bacteria</taxon>
        <taxon>Pseudomonadati</taxon>
        <taxon>Pseudomonadota</taxon>
        <taxon>Gammaproteobacteria</taxon>
        <taxon>Pasteurellales</taxon>
        <taxon>Pasteurellaceae</taxon>
        <taxon>Haemophilus</taxon>
    </lineage>
</organism>